<feature type="transmembrane region" description="Helical" evidence="8">
    <location>
        <begin position="282"/>
        <end position="301"/>
    </location>
</feature>
<feature type="transmembrane region" description="Helical" evidence="8">
    <location>
        <begin position="168"/>
        <end position="189"/>
    </location>
</feature>
<feature type="domain" description="NADH:quinone oxidoreductase/Mrp antiporter transmembrane" evidence="9">
    <location>
        <begin position="132"/>
        <end position="427"/>
    </location>
</feature>
<dbReference type="EMBL" id="QGLE01000001">
    <property type="protein sequence ID" value="PWR25563.1"/>
    <property type="molecule type" value="Genomic_DNA"/>
</dbReference>
<dbReference type="PANTHER" id="PTHR42703:SF1">
    <property type="entry name" value="NA(+)_H(+) ANTIPORTER SUBUNIT D1"/>
    <property type="match status" value="1"/>
</dbReference>
<keyword evidence="4 7" id="KW-0812">Transmembrane</keyword>
<dbReference type="PRINTS" id="PR01437">
    <property type="entry name" value="NUOXDRDTASE4"/>
</dbReference>
<name>A0A317EJH3_9PROT</name>
<evidence type="ECO:0000256" key="1">
    <source>
        <dbReference type="ARBA" id="ARBA00004651"/>
    </source>
</evidence>
<evidence type="ECO:0000256" key="3">
    <source>
        <dbReference type="ARBA" id="ARBA00022475"/>
    </source>
</evidence>
<feature type="transmembrane region" description="Helical" evidence="8">
    <location>
        <begin position="6"/>
        <end position="24"/>
    </location>
</feature>
<evidence type="ECO:0000256" key="6">
    <source>
        <dbReference type="ARBA" id="ARBA00023136"/>
    </source>
</evidence>
<comment type="subcellular location">
    <subcellularLocation>
        <location evidence="1">Cell membrane</location>
        <topology evidence="1">Multi-pass membrane protein</topology>
    </subcellularLocation>
    <subcellularLocation>
        <location evidence="7">Membrane</location>
        <topology evidence="7">Multi-pass membrane protein</topology>
    </subcellularLocation>
</comment>
<dbReference type="PANTHER" id="PTHR42703">
    <property type="entry name" value="NADH DEHYDROGENASE"/>
    <property type="match status" value="1"/>
</dbReference>
<evidence type="ECO:0000313" key="10">
    <source>
        <dbReference type="EMBL" id="PWR25563.1"/>
    </source>
</evidence>
<feature type="transmembrane region" description="Helical" evidence="8">
    <location>
        <begin position="237"/>
        <end position="262"/>
    </location>
</feature>
<evidence type="ECO:0000256" key="7">
    <source>
        <dbReference type="RuleBase" id="RU000320"/>
    </source>
</evidence>
<keyword evidence="3" id="KW-1003">Cell membrane</keyword>
<comment type="caution">
    <text evidence="10">The sequence shown here is derived from an EMBL/GenBank/DDBJ whole genome shotgun (WGS) entry which is preliminary data.</text>
</comment>
<organism evidence="10 11">
    <name type="scientific">Zavarzinia aquatilis</name>
    <dbReference type="NCBI Taxonomy" id="2211142"/>
    <lineage>
        <taxon>Bacteria</taxon>
        <taxon>Pseudomonadati</taxon>
        <taxon>Pseudomonadota</taxon>
        <taxon>Alphaproteobacteria</taxon>
        <taxon>Rhodospirillales</taxon>
        <taxon>Zavarziniaceae</taxon>
        <taxon>Zavarzinia</taxon>
    </lineage>
</organism>
<dbReference type="InterPro" id="IPR050586">
    <property type="entry name" value="CPA3_Na-H_Antiporter_D"/>
</dbReference>
<feature type="transmembrane region" description="Helical" evidence="8">
    <location>
        <begin position="77"/>
        <end position="101"/>
    </location>
</feature>
<comment type="similarity">
    <text evidence="2">Belongs to the CPA3 antiporters (TC 2.A.63) subunit D family.</text>
</comment>
<accession>A0A317EJH3</accession>
<feature type="transmembrane region" description="Helical" evidence="8">
    <location>
        <begin position="136"/>
        <end position="156"/>
    </location>
</feature>
<evidence type="ECO:0000313" key="11">
    <source>
        <dbReference type="Proteomes" id="UP000245461"/>
    </source>
</evidence>
<dbReference type="Pfam" id="PF00361">
    <property type="entry name" value="Proton_antipo_M"/>
    <property type="match status" value="1"/>
</dbReference>
<dbReference type="Proteomes" id="UP000245461">
    <property type="component" value="Unassembled WGS sequence"/>
</dbReference>
<sequence length="493" mass="51284">MIAQNAAVLVVVLPLLSAPLVALIRNPAIAGAAALVIAALDAVLATLLLCQTLDGTVISYHLGNWAPPIGIEYRIDLLAAAMACLLSYAATLVALFLPVSLQGAVSPGDRPRLFAAFLLCLAGLVGIVVTGDIFNVFVFLEISSLSTYVLIAMGAGTDRRALTAAFDYLILGATGATFFVIGIAFLYVVTGTLNMADLGERMATAPKRAILVGSSFIFVGVALKAAMLPLHRWMPNAYAYAPAAIGTFLAMTATKVAIYMLIRMSDFVFDTPGEIGRVNFAALLPPIGLAMLLAGSVIAVTTKDLRRLLAYSSIANLGLMLVALGLGGVAGIAAALVNLFNHAIIKGGMFATTAAVLHRRGSTRMEALAGLSKDMPVAFGLLVLGGLALIGVPLTAGFVSKLVVIKLAFDQANWLVVGGVLLTSLITVAYIWRIVEAGMLAVPEKPRPRRDLHPAFILPAGLLGAATLGLGIWSEPMLTLASRIAAQMIGTAP</sequence>
<dbReference type="GO" id="GO:0008137">
    <property type="term" value="F:NADH dehydrogenase (ubiquinone) activity"/>
    <property type="evidence" value="ECO:0007669"/>
    <property type="project" value="InterPro"/>
</dbReference>
<evidence type="ECO:0000256" key="4">
    <source>
        <dbReference type="ARBA" id="ARBA00022692"/>
    </source>
</evidence>
<protein>
    <submittedName>
        <fullName evidence="10">Cation:proton antiporter</fullName>
    </submittedName>
</protein>
<dbReference type="GO" id="GO:0005886">
    <property type="term" value="C:plasma membrane"/>
    <property type="evidence" value="ECO:0007669"/>
    <property type="project" value="UniProtKB-SubCell"/>
</dbReference>
<feature type="transmembrane region" description="Helical" evidence="8">
    <location>
        <begin position="452"/>
        <end position="473"/>
    </location>
</feature>
<dbReference type="InterPro" id="IPR001750">
    <property type="entry name" value="ND/Mrp_TM"/>
</dbReference>
<keyword evidence="11" id="KW-1185">Reference proteome</keyword>
<evidence type="ECO:0000256" key="5">
    <source>
        <dbReference type="ARBA" id="ARBA00022989"/>
    </source>
</evidence>
<feature type="transmembrane region" description="Helical" evidence="8">
    <location>
        <begin position="113"/>
        <end position="130"/>
    </location>
</feature>
<dbReference type="InterPro" id="IPR003918">
    <property type="entry name" value="NADH_UbQ_OxRdtase"/>
</dbReference>
<dbReference type="GO" id="GO:0042773">
    <property type="term" value="P:ATP synthesis coupled electron transport"/>
    <property type="evidence" value="ECO:0007669"/>
    <property type="project" value="InterPro"/>
</dbReference>
<dbReference type="AlphaFoldDB" id="A0A317EJH3"/>
<feature type="transmembrane region" description="Helical" evidence="8">
    <location>
        <begin position="377"/>
        <end position="400"/>
    </location>
</feature>
<feature type="transmembrane region" description="Helical" evidence="8">
    <location>
        <begin position="29"/>
        <end position="49"/>
    </location>
</feature>
<feature type="transmembrane region" description="Helical" evidence="8">
    <location>
        <begin position="308"/>
        <end position="333"/>
    </location>
</feature>
<evidence type="ECO:0000256" key="8">
    <source>
        <dbReference type="SAM" id="Phobius"/>
    </source>
</evidence>
<gene>
    <name evidence="10" type="ORF">DKG74_00885</name>
</gene>
<dbReference type="RefSeq" id="WP_109901670.1">
    <property type="nucleotide sequence ID" value="NZ_QGLE01000001.1"/>
</dbReference>
<reference evidence="10 11" key="1">
    <citation type="submission" date="2018-05" db="EMBL/GenBank/DDBJ databases">
        <title>Zavarzinia sp. HR-AS.</title>
        <authorList>
            <person name="Lee Y."/>
            <person name="Jeon C.O."/>
        </authorList>
    </citation>
    <scope>NUCLEOTIDE SEQUENCE [LARGE SCALE GENOMIC DNA]</scope>
    <source>
        <strain evidence="10 11">HR-AS</strain>
    </source>
</reference>
<proteinExistence type="inferred from homology"/>
<feature type="transmembrane region" description="Helical" evidence="8">
    <location>
        <begin position="209"/>
        <end position="230"/>
    </location>
</feature>
<keyword evidence="5 8" id="KW-1133">Transmembrane helix</keyword>
<evidence type="ECO:0000259" key="9">
    <source>
        <dbReference type="Pfam" id="PF00361"/>
    </source>
</evidence>
<evidence type="ECO:0000256" key="2">
    <source>
        <dbReference type="ARBA" id="ARBA00005346"/>
    </source>
</evidence>
<keyword evidence="6 8" id="KW-0472">Membrane</keyword>
<dbReference type="OrthoDB" id="9768329at2"/>
<feature type="transmembrane region" description="Helical" evidence="8">
    <location>
        <begin position="412"/>
        <end position="432"/>
    </location>
</feature>